<name>A0A8S9R6R5_BRACR</name>
<dbReference type="EMBL" id="QGKX02000996">
    <property type="protein sequence ID" value="KAF3558595.1"/>
    <property type="molecule type" value="Genomic_DNA"/>
</dbReference>
<accession>A0A8S9R6R5</accession>
<sequence>MAEKRKELWRDLKDHQDAGMFRNKEWVIMGDFNEVLDGEEHSSYQDSGLVTSGMRDFESVIQYCSFTEDLKLGELV</sequence>
<dbReference type="InterPro" id="IPR036691">
    <property type="entry name" value="Endo/exonu/phosph_ase_sf"/>
</dbReference>
<comment type="caution">
    <text evidence="1">The sequence shown here is derived from an EMBL/GenBank/DDBJ whole genome shotgun (WGS) entry which is preliminary data.</text>
</comment>
<reference evidence="1" key="1">
    <citation type="submission" date="2019-12" db="EMBL/GenBank/DDBJ databases">
        <title>Genome sequencing and annotation of Brassica cretica.</title>
        <authorList>
            <person name="Studholme D.J."/>
            <person name="Sarris P."/>
        </authorList>
    </citation>
    <scope>NUCLEOTIDE SEQUENCE</scope>
    <source>
        <strain evidence="1">PFS-109/04</strain>
        <tissue evidence="1">Leaf</tissue>
    </source>
</reference>
<organism evidence="1 2">
    <name type="scientific">Brassica cretica</name>
    <name type="common">Mustard</name>
    <dbReference type="NCBI Taxonomy" id="69181"/>
    <lineage>
        <taxon>Eukaryota</taxon>
        <taxon>Viridiplantae</taxon>
        <taxon>Streptophyta</taxon>
        <taxon>Embryophyta</taxon>
        <taxon>Tracheophyta</taxon>
        <taxon>Spermatophyta</taxon>
        <taxon>Magnoliopsida</taxon>
        <taxon>eudicotyledons</taxon>
        <taxon>Gunneridae</taxon>
        <taxon>Pentapetalae</taxon>
        <taxon>rosids</taxon>
        <taxon>malvids</taxon>
        <taxon>Brassicales</taxon>
        <taxon>Brassicaceae</taxon>
        <taxon>Brassiceae</taxon>
        <taxon>Brassica</taxon>
    </lineage>
</organism>
<evidence type="ECO:0000313" key="1">
    <source>
        <dbReference type="EMBL" id="KAF3558595.1"/>
    </source>
</evidence>
<dbReference type="SUPFAM" id="SSF56219">
    <property type="entry name" value="DNase I-like"/>
    <property type="match status" value="1"/>
</dbReference>
<evidence type="ECO:0008006" key="3">
    <source>
        <dbReference type="Google" id="ProtNLM"/>
    </source>
</evidence>
<protein>
    <recommendedName>
        <fullName evidence="3">Endonuclease/exonuclease/phosphatase domain-containing protein</fullName>
    </recommendedName>
</protein>
<proteinExistence type="predicted"/>
<dbReference type="AlphaFoldDB" id="A0A8S9R6R5"/>
<gene>
    <name evidence="1" type="ORF">F2Q69_00010621</name>
</gene>
<dbReference type="Proteomes" id="UP000712600">
    <property type="component" value="Unassembled WGS sequence"/>
</dbReference>
<evidence type="ECO:0000313" key="2">
    <source>
        <dbReference type="Proteomes" id="UP000712600"/>
    </source>
</evidence>